<protein>
    <submittedName>
        <fullName evidence="1">Ferredoxin</fullName>
    </submittedName>
</protein>
<dbReference type="RefSeq" id="WP_057995705.1">
    <property type="nucleotide sequence ID" value="NZ_JAGGKH010000019.1"/>
</dbReference>
<dbReference type="InterPro" id="IPR005560">
    <property type="entry name" value="Csp_YhjQ"/>
</dbReference>
<dbReference type="Proteomes" id="UP000053881">
    <property type="component" value="Unassembled WGS sequence"/>
</dbReference>
<dbReference type="Gene3D" id="1.20.1270.360">
    <property type="match status" value="1"/>
</dbReference>
<dbReference type="AlphaFoldDB" id="A0A0Q9Y1F3"/>
<evidence type="ECO:0000313" key="2">
    <source>
        <dbReference type="Proteomes" id="UP000053881"/>
    </source>
</evidence>
<organism evidence="1 2">
    <name type="scientific">Lederbergia galactosidilytica</name>
    <dbReference type="NCBI Taxonomy" id="217031"/>
    <lineage>
        <taxon>Bacteria</taxon>
        <taxon>Bacillati</taxon>
        <taxon>Bacillota</taxon>
        <taxon>Bacilli</taxon>
        <taxon>Bacillales</taxon>
        <taxon>Bacillaceae</taxon>
        <taxon>Lederbergia</taxon>
    </lineage>
</organism>
<dbReference type="CDD" id="cd08026">
    <property type="entry name" value="DUF326"/>
    <property type="match status" value="1"/>
</dbReference>
<reference evidence="1 2" key="1">
    <citation type="submission" date="2015-06" db="EMBL/GenBank/DDBJ databases">
        <title>Genome sequencing project of Bacillus galactosidilyticus PL133.</title>
        <authorList>
            <person name="Gaiero J."/>
            <person name="Nicol R."/>
            <person name="Habash M."/>
        </authorList>
    </citation>
    <scope>NUCLEOTIDE SEQUENCE [LARGE SCALE GENOMIC DNA]</scope>
    <source>
        <strain evidence="1 2">PL133</strain>
    </source>
</reference>
<evidence type="ECO:0000313" key="1">
    <source>
        <dbReference type="EMBL" id="KRG10590.1"/>
    </source>
</evidence>
<comment type="caution">
    <text evidence="1">The sequence shown here is derived from an EMBL/GenBank/DDBJ whole genome shotgun (WGS) entry which is preliminary data.</text>
</comment>
<proteinExistence type="predicted"/>
<sequence>MNQTHEYQSLLTVLHECMVACNTCYQACLQEDDVQKMTECIRLDRECADFCSYFEQAISRGTAYVSELATTCITICKDCGNECKQHNHDHCQKCAEACLKCAEECQKLLA</sequence>
<dbReference type="PANTHER" id="PTHR37310">
    <property type="entry name" value="CYTOPLASMIC PROTEIN-RELATED"/>
    <property type="match status" value="1"/>
</dbReference>
<dbReference type="PANTHER" id="PTHR37310:SF1">
    <property type="entry name" value="CYTOPLASMIC PROTEIN"/>
    <property type="match status" value="1"/>
</dbReference>
<dbReference type="Pfam" id="PF03860">
    <property type="entry name" value="Csp"/>
    <property type="match status" value="1"/>
</dbReference>
<dbReference type="EMBL" id="LGPB01000136">
    <property type="protein sequence ID" value="KRG10590.1"/>
    <property type="molecule type" value="Genomic_DNA"/>
</dbReference>
<name>A0A0Q9Y1F3_9BACI</name>
<dbReference type="PATRIC" id="fig|217031.4.peg.7012"/>
<dbReference type="InterPro" id="IPR044543">
    <property type="entry name" value="YHJQ-like"/>
</dbReference>
<accession>A0A0Q9Y1F3</accession>
<gene>
    <name evidence="1" type="ORF">ACA29_20635</name>
</gene>